<accession>A0A318T698</accession>
<evidence type="ECO:0000313" key="1">
    <source>
        <dbReference type="EMBL" id="PYE88764.1"/>
    </source>
</evidence>
<protein>
    <submittedName>
        <fullName evidence="1">Uncharacterized protein</fullName>
    </submittedName>
</protein>
<keyword evidence="2" id="KW-1185">Reference proteome</keyword>
<dbReference type="EMBL" id="QJTF01000006">
    <property type="protein sequence ID" value="PYE88764.1"/>
    <property type="molecule type" value="Genomic_DNA"/>
</dbReference>
<dbReference type="RefSeq" id="WP_110750534.1">
    <property type="nucleotide sequence ID" value="NZ_QJTF01000006.1"/>
</dbReference>
<gene>
    <name evidence="1" type="ORF">C7477_106137</name>
</gene>
<evidence type="ECO:0000313" key="2">
    <source>
        <dbReference type="Proteomes" id="UP000247454"/>
    </source>
</evidence>
<proteinExistence type="predicted"/>
<name>A0A318T698_9HYPH</name>
<comment type="caution">
    <text evidence="1">The sequence shown here is derived from an EMBL/GenBank/DDBJ whole genome shotgun (WGS) entry which is preliminary data.</text>
</comment>
<dbReference type="Proteomes" id="UP000247454">
    <property type="component" value="Unassembled WGS sequence"/>
</dbReference>
<sequence length="122" mass="13600">MKGDRRYWKIEGYDSTELIFERVIPVYWASEKCMMDLLCRLASKHLSENEIIEASLNGHHLGGNALLEPQVSPGGASRRYSISVGHPNYYIASAWLKSELVAKGYVFSKNGQVICPGGVLKP</sequence>
<dbReference type="OrthoDB" id="9256155at2"/>
<reference evidence="1 2" key="1">
    <citation type="submission" date="2018-06" db="EMBL/GenBank/DDBJ databases">
        <title>Genomic Encyclopedia of Type Strains, Phase III (KMG-III): the genomes of soil and plant-associated and newly described type strains.</title>
        <authorList>
            <person name="Whitman W."/>
        </authorList>
    </citation>
    <scope>NUCLEOTIDE SEQUENCE [LARGE SCALE GENOMIC DNA]</scope>
    <source>
        <strain evidence="1 2">ORS 1419</strain>
    </source>
</reference>
<organism evidence="1 2">
    <name type="scientific">Phyllobacterium leguminum</name>
    <dbReference type="NCBI Taxonomy" id="314237"/>
    <lineage>
        <taxon>Bacteria</taxon>
        <taxon>Pseudomonadati</taxon>
        <taxon>Pseudomonadota</taxon>
        <taxon>Alphaproteobacteria</taxon>
        <taxon>Hyphomicrobiales</taxon>
        <taxon>Phyllobacteriaceae</taxon>
        <taxon>Phyllobacterium</taxon>
    </lineage>
</organism>
<dbReference type="AlphaFoldDB" id="A0A318T698"/>